<dbReference type="Gene3D" id="2.40.10.220">
    <property type="entry name" value="predicted glycosyltransferase like domains"/>
    <property type="match status" value="1"/>
</dbReference>
<feature type="transmembrane region" description="Helical" evidence="2">
    <location>
        <begin position="232"/>
        <end position="251"/>
    </location>
</feature>
<dbReference type="Pfam" id="PF07238">
    <property type="entry name" value="PilZ"/>
    <property type="match status" value="1"/>
</dbReference>
<dbReference type="RefSeq" id="WP_159453225.1">
    <property type="nucleotide sequence ID" value="NZ_FWFS01000006.1"/>
</dbReference>
<evidence type="ECO:0000256" key="2">
    <source>
        <dbReference type="SAM" id="Phobius"/>
    </source>
</evidence>
<keyword evidence="2" id="KW-0472">Membrane</keyword>
<dbReference type="Proteomes" id="UP000193862">
    <property type="component" value="Unassembled WGS sequence"/>
</dbReference>
<proteinExistence type="predicted"/>
<keyword evidence="2" id="KW-1133">Transmembrane helix</keyword>
<feature type="domain" description="PilZ" evidence="3">
    <location>
        <begin position="257"/>
        <end position="344"/>
    </location>
</feature>
<evidence type="ECO:0000259" key="3">
    <source>
        <dbReference type="Pfam" id="PF07238"/>
    </source>
</evidence>
<evidence type="ECO:0000313" key="5">
    <source>
        <dbReference type="Proteomes" id="UP000193862"/>
    </source>
</evidence>
<evidence type="ECO:0000313" key="4">
    <source>
        <dbReference type="EMBL" id="SLN45894.1"/>
    </source>
</evidence>
<dbReference type="InterPro" id="IPR009875">
    <property type="entry name" value="PilZ_domain"/>
</dbReference>
<protein>
    <submittedName>
        <fullName evidence="4">PilZ domain protein</fullName>
    </submittedName>
</protein>
<keyword evidence="5" id="KW-1185">Reference proteome</keyword>
<keyword evidence="2" id="KW-0812">Transmembrane</keyword>
<reference evidence="4 5" key="1">
    <citation type="submission" date="2017-03" db="EMBL/GenBank/DDBJ databases">
        <authorList>
            <person name="Afonso C.L."/>
            <person name="Miller P.J."/>
            <person name="Scott M.A."/>
            <person name="Spackman E."/>
            <person name="Goraichik I."/>
            <person name="Dimitrov K.M."/>
            <person name="Suarez D.L."/>
            <person name="Swayne D.E."/>
        </authorList>
    </citation>
    <scope>NUCLEOTIDE SEQUENCE [LARGE SCALE GENOMIC DNA]</scope>
    <source>
        <strain evidence="4 5">CECT 8620</strain>
    </source>
</reference>
<dbReference type="EMBL" id="FWFS01000006">
    <property type="protein sequence ID" value="SLN45894.1"/>
    <property type="molecule type" value="Genomic_DNA"/>
</dbReference>
<gene>
    <name evidence="4" type="ORF">AQS8620_01879</name>
</gene>
<dbReference type="OrthoDB" id="7814953at2"/>
<evidence type="ECO:0000256" key="1">
    <source>
        <dbReference type="SAM" id="MobiDB-lite"/>
    </source>
</evidence>
<dbReference type="SUPFAM" id="SSF141371">
    <property type="entry name" value="PilZ domain-like"/>
    <property type="match status" value="1"/>
</dbReference>
<dbReference type="AlphaFoldDB" id="A0A1Y5SQ79"/>
<dbReference type="GO" id="GO:0035438">
    <property type="term" value="F:cyclic-di-GMP binding"/>
    <property type="evidence" value="ECO:0007669"/>
    <property type="project" value="InterPro"/>
</dbReference>
<organism evidence="4 5">
    <name type="scientific">Aquimixticola soesokkakensis</name>
    <dbReference type="NCBI Taxonomy" id="1519096"/>
    <lineage>
        <taxon>Bacteria</taxon>
        <taxon>Pseudomonadati</taxon>
        <taxon>Pseudomonadota</taxon>
        <taxon>Alphaproteobacteria</taxon>
        <taxon>Rhodobacterales</taxon>
        <taxon>Paracoccaceae</taxon>
        <taxon>Aquimixticola</taxon>
    </lineage>
</organism>
<name>A0A1Y5SQ79_9RHOB</name>
<sequence>MPVLRLCFLLCHLGRSACAPRRAVMALALRCAVVALAPRCAVVALALLLCLAWPAQSRAAPSCQLTRWLSEMSIRSNALATTINSPEAVESARSLRRITDRYPTQNIKAQIAAAQIGTTAPQIEAYIAARLHVMRLFNSQWNAEAIRYVSDPRFAQQDMNLRAYLSQTACDPYAPDLLSVKPPAARGPVAVLKGAINDIESAFTPPPVDPLSFDLPAGPVKPRIELTPTGDAAFVLGVLTFISSTIIWIWMRFSIKRRRHMRYPCTMGVRLFDGAQDTAAKLIDLSQSGAKLGTSLALAVHRPVQLTIGTTKYKGRICWNTEHFSGMEFDEPLSQATMEQIFALAAAPQPASRDLPPPSGAPPRAIGIDVDSLEADWSSAPETQSSAA</sequence>
<feature type="region of interest" description="Disordered" evidence="1">
    <location>
        <begin position="347"/>
        <end position="388"/>
    </location>
</feature>
<accession>A0A1Y5SQ79</accession>